<sequence length="171" mass="19492">MVGRIVIDLVEDVLNSEEDESYQDKITKLEEKVAKMEQEIDGIKEMIADIKNSSNKDLVDYNLKNFFDEHLEGYSPIRMTAYPDFDCNAHETSKDEENGGRYFNTKTNQISFTNDLASQLGTNLIEMENENETPYNLVDIPMVDMAKYLMKQYGPPNGASKGCGLLKRKSI</sequence>
<keyword evidence="3" id="KW-1185">Reference proteome</keyword>
<comment type="caution">
    <text evidence="2">The sequence shown here is derived from an EMBL/GenBank/DDBJ whole genome shotgun (WGS) entry which is preliminary data.</text>
</comment>
<gene>
    <name evidence="2" type="ORF">R3W88_032993</name>
</gene>
<protein>
    <submittedName>
        <fullName evidence="2">Uncharacterized protein</fullName>
    </submittedName>
</protein>
<name>A0AAV9K284_9SOLN</name>
<dbReference type="EMBL" id="JAWPEI010000014">
    <property type="protein sequence ID" value="KAK4707446.1"/>
    <property type="molecule type" value="Genomic_DNA"/>
</dbReference>
<proteinExistence type="predicted"/>
<evidence type="ECO:0000313" key="3">
    <source>
        <dbReference type="Proteomes" id="UP001311915"/>
    </source>
</evidence>
<accession>A0AAV9K284</accession>
<organism evidence="2 3">
    <name type="scientific">Solanum pinnatisectum</name>
    <name type="common">tansyleaf nightshade</name>
    <dbReference type="NCBI Taxonomy" id="50273"/>
    <lineage>
        <taxon>Eukaryota</taxon>
        <taxon>Viridiplantae</taxon>
        <taxon>Streptophyta</taxon>
        <taxon>Embryophyta</taxon>
        <taxon>Tracheophyta</taxon>
        <taxon>Spermatophyta</taxon>
        <taxon>Magnoliopsida</taxon>
        <taxon>eudicotyledons</taxon>
        <taxon>Gunneridae</taxon>
        <taxon>Pentapetalae</taxon>
        <taxon>asterids</taxon>
        <taxon>lamiids</taxon>
        <taxon>Solanales</taxon>
        <taxon>Solanaceae</taxon>
        <taxon>Solanoideae</taxon>
        <taxon>Solaneae</taxon>
        <taxon>Solanum</taxon>
    </lineage>
</organism>
<keyword evidence="1" id="KW-0175">Coiled coil</keyword>
<reference evidence="2 3" key="1">
    <citation type="submission" date="2023-10" db="EMBL/GenBank/DDBJ databases">
        <title>Genome-Wide Identification Analysis in wild type Solanum Pinnatisectum Reveals Some Genes Defensing Phytophthora Infestans.</title>
        <authorList>
            <person name="Sun C."/>
        </authorList>
    </citation>
    <scope>NUCLEOTIDE SEQUENCE [LARGE SCALE GENOMIC DNA]</scope>
    <source>
        <strain evidence="2">LQN</strain>
        <tissue evidence="2">Leaf</tissue>
    </source>
</reference>
<feature type="coiled-coil region" evidence="1">
    <location>
        <begin position="19"/>
        <end position="53"/>
    </location>
</feature>
<dbReference type="Proteomes" id="UP001311915">
    <property type="component" value="Unassembled WGS sequence"/>
</dbReference>
<evidence type="ECO:0000256" key="1">
    <source>
        <dbReference type="SAM" id="Coils"/>
    </source>
</evidence>
<dbReference type="AlphaFoldDB" id="A0AAV9K284"/>
<evidence type="ECO:0000313" key="2">
    <source>
        <dbReference type="EMBL" id="KAK4707446.1"/>
    </source>
</evidence>